<name>A0A4S3MAH9_9RHOB</name>
<dbReference type="EMBL" id="SSMD01000003">
    <property type="protein sequence ID" value="THD74849.1"/>
    <property type="molecule type" value="Genomic_DNA"/>
</dbReference>
<comment type="caution">
    <text evidence="1">The sequence shown here is derived from an EMBL/GenBank/DDBJ whole genome shotgun (WGS) entry which is preliminary data.</text>
</comment>
<sequence length="37" mass="3955">MKKLFLIAMLGLLASCGTIEGIGNDISGGARTVRNWF</sequence>
<gene>
    <name evidence="1" type="ORF">E7681_07785</name>
</gene>
<reference evidence="1 2" key="1">
    <citation type="submission" date="2019-04" db="EMBL/GenBank/DDBJ databases">
        <title>Draft genome sequence of Youngimonas vesicularis.</title>
        <authorList>
            <person name="Hameed A."/>
        </authorList>
    </citation>
    <scope>NUCLEOTIDE SEQUENCE [LARGE SCALE GENOMIC DNA]</scope>
    <source>
        <strain evidence="1 2">CC-AMW-E</strain>
    </source>
</reference>
<evidence type="ECO:0000313" key="2">
    <source>
        <dbReference type="Proteomes" id="UP000306113"/>
    </source>
</evidence>
<dbReference type="RefSeq" id="WP_136338705.1">
    <property type="nucleotide sequence ID" value="NZ_SSMD01000003.1"/>
</dbReference>
<keyword evidence="2" id="KW-1185">Reference proteome</keyword>
<dbReference type="OrthoDB" id="7363288at2"/>
<dbReference type="Proteomes" id="UP000306113">
    <property type="component" value="Unassembled WGS sequence"/>
</dbReference>
<evidence type="ECO:0000313" key="1">
    <source>
        <dbReference type="EMBL" id="THD74849.1"/>
    </source>
</evidence>
<dbReference type="AlphaFoldDB" id="A0A4S3MAH9"/>
<accession>A0A4S3MAH9</accession>
<protein>
    <submittedName>
        <fullName evidence="1">Entericidin EcnA/B family protein</fullName>
    </submittedName>
</protein>
<organism evidence="1 2">
    <name type="scientific">Thalassobius vesicularis</name>
    <dbReference type="NCBI Taxonomy" id="1294297"/>
    <lineage>
        <taxon>Bacteria</taxon>
        <taxon>Pseudomonadati</taxon>
        <taxon>Pseudomonadota</taxon>
        <taxon>Alphaproteobacteria</taxon>
        <taxon>Rhodobacterales</taxon>
        <taxon>Roseobacteraceae</taxon>
        <taxon>Thalassovita</taxon>
    </lineage>
</organism>
<dbReference type="PROSITE" id="PS51257">
    <property type="entry name" value="PROKAR_LIPOPROTEIN"/>
    <property type="match status" value="1"/>
</dbReference>
<proteinExistence type="predicted"/>